<dbReference type="Proteomes" id="UP000717364">
    <property type="component" value="Unassembled WGS sequence"/>
</dbReference>
<dbReference type="PANTHER" id="PTHR33490:SF3">
    <property type="entry name" value="CONSERVED INTEGRAL MEMBRANE PROTEIN"/>
    <property type="match status" value="1"/>
</dbReference>
<accession>A0A947DDW8</accession>
<dbReference type="InterPro" id="IPR038765">
    <property type="entry name" value="Papain-like_cys_pep_sf"/>
</dbReference>
<evidence type="ECO:0000259" key="1">
    <source>
        <dbReference type="Pfam" id="PF01841"/>
    </source>
</evidence>
<protein>
    <submittedName>
        <fullName evidence="2">Transglutaminase family protein</fullName>
    </submittedName>
</protein>
<keyword evidence="3" id="KW-1185">Reference proteome</keyword>
<evidence type="ECO:0000313" key="3">
    <source>
        <dbReference type="Proteomes" id="UP000717364"/>
    </source>
</evidence>
<proteinExistence type="predicted"/>
<dbReference type="RefSeq" id="WP_215607979.1">
    <property type="nucleotide sequence ID" value="NZ_JADOES010000007.1"/>
</dbReference>
<evidence type="ECO:0000313" key="2">
    <source>
        <dbReference type="EMBL" id="MBT9314809.1"/>
    </source>
</evidence>
<dbReference type="InterPro" id="IPR002931">
    <property type="entry name" value="Transglutaminase-like"/>
</dbReference>
<reference evidence="2" key="1">
    <citation type="submission" date="2020-11" db="EMBL/GenBank/DDBJ databases">
        <authorList>
            <person name="Konstantinou D."/>
            <person name="Gkelis S."/>
            <person name="Popin R."/>
            <person name="Fewer D."/>
            <person name="Sivonen K."/>
        </authorList>
    </citation>
    <scope>NUCLEOTIDE SEQUENCE</scope>
    <source>
        <strain evidence="2">TAU-MAC 1115</strain>
    </source>
</reference>
<reference evidence="2" key="2">
    <citation type="journal article" date="2021" name="Mar. Drugs">
        <title>Genome Reduction and Secondary Metabolism of the Marine Sponge-Associated Cyanobacterium Leptothoe.</title>
        <authorList>
            <person name="Konstantinou D."/>
            <person name="Popin R.V."/>
            <person name="Fewer D.P."/>
            <person name="Sivonen K."/>
            <person name="Gkelis S."/>
        </authorList>
    </citation>
    <scope>NUCLEOTIDE SEQUENCE</scope>
    <source>
        <strain evidence="2">TAU-MAC 1115</strain>
    </source>
</reference>
<name>A0A947DDW8_9CYAN</name>
<dbReference type="EMBL" id="JADOES010000007">
    <property type="protein sequence ID" value="MBT9314809.1"/>
    <property type="molecule type" value="Genomic_DNA"/>
</dbReference>
<feature type="domain" description="Transglutaminase-like" evidence="1">
    <location>
        <begin position="21"/>
        <end position="127"/>
    </location>
</feature>
<dbReference type="PANTHER" id="PTHR33490">
    <property type="entry name" value="BLR5614 PROTEIN-RELATED"/>
    <property type="match status" value="1"/>
</dbReference>
<gene>
    <name evidence="2" type="ORF">IXB50_05175</name>
</gene>
<organism evidence="2 3">
    <name type="scientific">Leptothoe spongobia TAU-MAC 1115</name>
    <dbReference type="NCBI Taxonomy" id="1967444"/>
    <lineage>
        <taxon>Bacteria</taxon>
        <taxon>Bacillati</taxon>
        <taxon>Cyanobacteriota</taxon>
        <taxon>Cyanophyceae</taxon>
        <taxon>Nodosilineales</taxon>
        <taxon>Cymatolegaceae</taxon>
        <taxon>Leptothoe</taxon>
        <taxon>Leptothoe spongobia</taxon>
    </lineage>
</organism>
<dbReference type="SUPFAM" id="SSF54001">
    <property type="entry name" value="Cysteine proteinases"/>
    <property type="match status" value="1"/>
</dbReference>
<dbReference type="Pfam" id="PF01841">
    <property type="entry name" value="Transglut_core"/>
    <property type="match status" value="1"/>
</dbReference>
<sequence length="208" mass="23655">MDAYLQTTDIIDWQHPAILDLAKTLAANHEGSTEIAKACFRWVRDEIYHSFDYQLNPITCQASDVLQSRTGYCYAKSHLLAALLRANGIPAGFCYQRLSINDQGAPYCLHGLSAVYLPEIGWYRMDARGNRQGVDARFRPPQEQLAFQLKLTEEVDFPAILSEPLALVIKALHTYQTWDNLLKNLPDVSLEIAKSYGLLDKRERVLRI</sequence>
<dbReference type="Gene3D" id="3.10.620.30">
    <property type="match status" value="1"/>
</dbReference>
<comment type="caution">
    <text evidence="2">The sequence shown here is derived from an EMBL/GenBank/DDBJ whole genome shotgun (WGS) entry which is preliminary data.</text>
</comment>
<dbReference type="AlphaFoldDB" id="A0A947DDW8"/>